<evidence type="ECO:0000256" key="2">
    <source>
        <dbReference type="ARBA" id="ARBA00022448"/>
    </source>
</evidence>
<evidence type="ECO:0000313" key="7">
    <source>
        <dbReference type="EMBL" id="RHG30984.1"/>
    </source>
</evidence>
<sequence>MKKKAVSLLMVAAMMTTMAAGCGNKAANNAGSDAAADNSTTSDAAADNSTTSDAAAEETAGTEAAAADSEDEPWSGTITVWSPQEDQDTGWLAKECDAFNAAHPNWDITFNYGVCAEGDAKATVTQDVENSADVYMLANDNIPDLVSANALAELGGSYLDYVTTTNSDSITASVTYNDAVVAFPFTSNTWFMYYDKSVFSDDDIKSFDTMLEKGKVSFPLSNSWYIQAFYVANGCTLFGDGTDAAAGVDFSGDKAAAVTEYLVDLCKNPNFINDADGAGIAGLRDGSVNAIFSGTWDAESVKEALGDNMGVAALPTVNIGGTEGQMKSFIGSKAIGVNPNTENMQVSMALAAYLAGEDAQKDHYDMRNILPTNTNIAISDDEIATAVTKVMTDTSIMQPLVSEMSNYWSPAENMGKALVAGEITADNAAEKTEDMNTTMNTDIAQ</sequence>
<reference evidence="6 9" key="1">
    <citation type="submission" date="2015-09" db="EMBL/GenBank/DDBJ databases">
        <authorList>
            <consortium name="Pathogen Informatics"/>
        </authorList>
    </citation>
    <scope>NUCLEOTIDE SEQUENCE [LARGE SCALE GENOMIC DNA]</scope>
    <source>
        <strain evidence="6 9">2789STDY5834960</strain>
    </source>
</reference>
<evidence type="ECO:0000256" key="4">
    <source>
        <dbReference type="SAM" id="MobiDB-lite"/>
    </source>
</evidence>
<dbReference type="PANTHER" id="PTHR30061:SF50">
    <property type="entry name" value="MALTOSE_MALTODEXTRIN-BINDING PERIPLASMIC PROTEIN"/>
    <property type="match status" value="1"/>
</dbReference>
<feature type="signal peptide" evidence="5">
    <location>
        <begin position="1"/>
        <end position="19"/>
    </location>
</feature>
<evidence type="ECO:0000313" key="8">
    <source>
        <dbReference type="EMBL" id="RHN11458.1"/>
    </source>
</evidence>
<comment type="similarity">
    <text evidence="1">Belongs to the bacterial solute-binding protein 1 family.</text>
</comment>
<dbReference type="EMBL" id="CYXZ01000021">
    <property type="protein sequence ID" value="CUN23142.1"/>
    <property type="molecule type" value="Genomic_DNA"/>
</dbReference>
<dbReference type="Pfam" id="PF13416">
    <property type="entry name" value="SBP_bac_8"/>
    <property type="match status" value="1"/>
</dbReference>
<feature type="region of interest" description="Disordered" evidence="4">
    <location>
        <begin position="30"/>
        <end position="86"/>
    </location>
</feature>
<evidence type="ECO:0000313" key="6">
    <source>
        <dbReference type="EMBL" id="CUN23142.1"/>
    </source>
</evidence>
<reference evidence="10 11" key="2">
    <citation type="submission" date="2018-08" db="EMBL/GenBank/DDBJ databases">
        <title>A genome reference for cultivated species of the human gut microbiota.</title>
        <authorList>
            <person name="Zou Y."/>
            <person name="Xue W."/>
            <person name="Luo G."/>
        </authorList>
    </citation>
    <scope>NUCLEOTIDE SEQUENCE [LARGE SCALE GENOMIC DNA]</scope>
    <source>
        <strain evidence="8 10">AF31-21AC</strain>
        <strain evidence="7 11">AM22-21LB</strain>
    </source>
</reference>
<evidence type="ECO:0000313" key="10">
    <source>
        <dbReference type="Proteomes" id="UP000283586"/>
    </source>
</evidence>
<evidence type="ECO:0000256" key="3">
    <source>
        <dbReference type="ARBA" id="ARBA00022729"/>
    </source>
</evidence>
<dbReference type="Gene3D" id="3.40.190.10">
    <property type="entry name" value="Periplasmic binding protein-like II"/>
    <property type="match status" value="2"/>
</dbReference>
<dbReference type="Proteomes" id="UP000095350">
    <property type="component" value="Unassembled WGS sequence"/>
</dbReference>
<dbReference type="PROSITE" id="PS51257">
    <property type="entry name" value="PROKAR_LIPOPROTEIN"/>
    <property type="match status" value="1"/>
</dbReference>
<dbReference type="GO" id="GO:0015768">
    <property type="term" value="P:maltose transport"/>
    <property type="evidence" value="ECO:0007669"/>
    <property type="project" value="TreeGrafter"/>
</dbReference>
<dbReference type="PANTHER" id="PTHR30061">
    <property type="entry name" value="MALTOSE-BINDING PERIPLASMIC PROTEIN"/>
    <property type="match status" value="1"/>
</dbReference>
<dbReference type="Proteomes" id="UP000283586">
    <property type="component" value="Unassembled WGS sequence"/>
</dbReference>
<dbReference type="InterPro" id="IPR006059">
    <property type="entry name" value="SBP"/>
</dbReference>
<name>A0A173V738_9FIRM</name>
<dbReference type="OrthoDB" id="9764072at2"/>
<dbReference type="GO" id="GO:1901982">
    <property type="term" value="F:maltose binding"/>
    <property type="evidence" value="ECO:0007669"/>
    <property type="project" value="TreeGrafter"/>
</dbReference>
<dbReference type="RefSeq" id="WP_055195091.1">
    <property type="nucleotide sequence ID" value="NZ_CABIYH010000021.1"/>
</dbReference>
<accession>A0A173V738</accession>
<evidence type="ECO:0000313" key="9">
    <source>
        <dbReference type="Proteomes" id="UP000095350"/>
    </source>
</evidence>
<dbReference type="STRING" id="166486.ERS852572_02681"/>
<keyword evidence="3 5" id="KW-0732">Signal</keyword>
<dbReference type="CDD" id="cd13655">
    <property type="entry name" value="PBP2_oligosaccharide_1"/>
    <property type="match status" value="1"/>
</dbReference>
<dbReference type="PaxDb" id="166486-ERS852572_02681"/>
<protein>
    <submittedName>
        <fullName evidence="6">Maltose/maltodextrin-binding protein</fullName>
    </submittedName>
    <submittedName>
        <fullName evidence="7">Sugar ABC transporter substrate-binding protein</fullName>
    </submittedName>
</protein>
<dbReference type="GO" id="GO:0042956">
    <property type="term" value="P:maltodextrin transmembrane transport"/>
    <property type="evidence" value="ECO:0007669"/>
    <property type="project" value="TreeGrafter"/>
</dbReference>
<dbReference type="GeneID" id="61431844"/>
<keyword evidence="2" id="KW-0813">Transport</keyword>
<dbReference type="SUPFAM" id="SSF53850">
    <property type="entry name" value="Periplasmic binding protein-like II"/>
    <property type="match status" value="1"/>
</dbReference>
<proteinExistence type="inferred from homology"/>
<organism evidence="6 9">
    <name type="scientific">Roseburia intestinalis</name>
    <dbReference type="NCBI Taxonomy" id="166486"/>
    <lineage>
        <taxon>Bacteria</taxon>
        <taxon>Bacillati</taxon>
        <taxon>Bacillota</taxon>
        <taxon>Clostridia</taxon>
        <taxon>Lachnospirales</taxon>
        <taxon>Lachnospiraceae</taxon>
        <taxon>Roseburia</taxon>
    </lineage>
</organism>
<evidence type="ECO:0000313" key="11">
    <source>
        <dbReference type="Proteomes" id="UP000284051"/>
    </source>
</evidence>
<evidence type="ECO:0000256" key="5">
    <source>
        <dbReference type="SAM" id="SignalP"/>
    </source>
</evidence>
<dbReference type="EMBL" id="QRID01000001">
    <property type="protein sequence ID" value="RHG30984.1"/>
    <property type="molecule type" value="Genomic_DNA"/>
</dbReference>
<dbReference type="EMBL" id="QRQN01000002">
    <property type="protein sequence ID" value="RHN11458.1"/>
    <property type="molecule type" value="Genomic_DNA"/>
</dbReference>
<dbReference type="Proteomes" id="UP000284051">
    <property type="component" value="Unassembled WGS sequence"/>
</dbReference>
<dbReference type="AlphaFoldDB" id="A0A173V738"/>
<dbReference type="GO" id="GO:0055052">
    <property type="term" value="C:ATP-binding cassette (ABC) transporter complex, substrate-binding subunit-containing"/>
    <property type="evidence" value="ECO:0007669"/>
    <property type="project" value="TreeGrafter"/>
</dbReference>
<feature type="compositionally biased region" description="Low complexity" evidence="4">
    <location>
        <begin position="30"/>
        <end position="67"/>
    </location>
</feature>
<evidence type="ECO:0000256" key="1">
    <source>
        <dbReference type="ARBA" id="ARBA00008520"/>
    </source>
</evidence>
<feature type="chain" id="PRO_5038293004" evidence="5">
    <location>
        <begin position="20"/>
        <end position="445"/>
    </location>
</feature>
<gene>
    <name evidence="6" type="primary">malX</name>
    <name evidence="7" type="ORF">DW264_00605</name>
    <name evidence="8" type="ORF">DWZ31_02315</name>
    <name evidence="6" type="ORF">ERS852572_02681</name>
</gene>